<keyword evidence="7" id="KW-1003">Cell membrane</keyword>
<dbReference type="InterPro" id="IPR048279">
    <property type="entry name" value="MdtK-like"/>
</dbReference>
<comment type="subcellular location">
    <subcellularLocation>
        <location evidence="2">Cell membrane</location>
        <topology evidence="2">Multi-pass membrane protein</topology>
    </subcellularLocation>
</comment>
<evidence type="ECO:0000256" key="6">
    <source>
        <dbReference type="ARBA" id="ARBA00022449"/>
    </source>
</evidence>
<evidence type="ECO:0000256" key="10">
    <source>
        <dbReference type="ARBA" id="ARBA00023065"/>
    </source>
</evidence>
<feature type="transmembrane region" description="Helical" evidence="13">
    <location>
        <begin position="389"/>
        <end position="413"/>
    </location>
</feature>
<keyword evidence="15" id="KW-1185">Reference proteome</keyword>
<dbReference type="GO" id="GO:0005886">
    <property type="term" value="C:plasma membrane"/>
    <property type="evidence" value="ECO:0007669"/>
    <property type="project" value="UniProtKB-SubCell"/>
</dbReference>
<feature type="transmembrane region" description="Helical" evidence="13">
    <location>
        <begin position="134"/>
        <end position="155"/>
    </location>
</feature>
<evidence type="ECO:0000256" key="13">
    <source>
        <dbReference type="SAM" id="Phobius"/>
    </source>
</evidence>
<evidence type="ECO:0000313" key="14">
    <source>
        <dbReference type="EMBL" id="SHE73040.1"/>
    </source>
</evidence>
<feature type="transmembrane region" description="Helical" evidence="13">
    <location>
        <begin position="319"/>
        <end position="340"/>
    </location>
</feature>
<feature type="transmembrane region" description="Helical" evidence="13">
    <location>
        <begin position="245"/>
        <end position="267"/>
    </location>
</feature>
<dbReference type="InterPro" id="IPR002528">
    <property type="entry name" value="MATE_fam"/>
</dbReference>
<keyword evidence="10" id="KW-0406">Ion transport</keyword>
<feature type="transmembrane region" description="Helical" evidence="13">
    <location>
        <begin position="167"/>
        <end position="188"/>
    </location>
</feature>
<reference evidence="14 15" key="1">
    <citation type="submission" date="2016-11" db="EMBL/GenBank/DDBJ databases">
        <authorList>
            <person name="Jaros S."/>
            <person name="Januszkiewicz K."/>
            <person name="Wedrychowicz H."/>
        </authorList>
    </citation>
    <scope>NUCLEOTIDE SEQUENCE [LARGE SCALE GENOMIC DNA]</scope>
    <source>
        <strain evidence="14 15">DSM 2631</strain>
    </source>
</reference>
<gene>
    <name evidence="14" type="ORF">SAMN05443638_10946</name>
</gene>
<dbReference type="GO" id="GO:0015297">
    <property type="term" value="F:antiporter activity"/>
    <property type="evidence" value="ECO:0007669"/>
    <property type="project" value="UniProtKB-KW"/>
</dbReference>
<evidence type="ECO:0000256" key="12">
    <source>
        <dbReference type="ARBA" id="ARBA00031636"/>
    </source>
</evidence>
<dbReference type="AlphaFoldDB" id="A0A1M4VVU9"/>
<dbReference type="NCBIfam" id="TIGR00797">
    <property type="entry name" value="matE"/>
    <property type="match status" value="1"/>
</dbReference>
<evidence type="ECO:0000256" key="4">
    <source>
        <dbReference type="ARBA" id="ARBA00020268"/>
    </source>
</evidence>
<evidence type="ECO:0000313" key="15">
    <source>
        <dbReference type="Proteomes" id="UP000184035"/>
    </source>
</evidence>
<dbReference type="RefSeq" id="WP_072895037.1">
    <property type="nucleotide sequence ID" value="NZ_FQVM01000009.1"/>
</dbReference>
<evidence type="ECO:0000256" key="1">
    <source>
        <dbReference type="ARBA" id="ARBA00003408"/>
    </source>
</evidence>
<feature type="transmembrane region" description="Helical" evidence="13">
    <location>
        <begin position="360"/>
        <end position="382"/>
    </location>
</feature>
<feature type="transmembrane region" description="Helical" evidence="13">
    <location>
        <begin position="287"/>
        <end position="307"/>
    </location>
</feature>
<dbReference type="InterPro" id="IPR050222">
    <property type="entry name" value="MATE_MdtK"/>
</dbReference>
<dbReference type="GO" id="GO:0006811">
    <property type="term" value="P:monoatomic ion transport"/>
    <property type="evidence" value="ECO:0007669"/>
    <property type="project" value="UniProtKB-KW"/>
</dbReference>
<dbReference type="PIRSF" id="PIRSF006603">
    <property type="entry name" value="DinF"/>
    <property type="match status" value="1"/>
</dbReference>
<comment type="function">
    <text evidence="1">Multidrug efflux pump.</text>
</comment>
<evidence type="ECO:0000256" key="11">
    <source>
        <dbReference type="ARBA" id="ARBA00023136"/>
    </source>
</evidence>
<evidence type="ECO:0000256" key="8">
    <source>
        <dbReference type="ARBA" id="ARBA00022692"/>
    </source>
</evidence>
<evidence type="ECO:0000256" key="3">
    <source>
        <dbReference type="ARBA" id="ARBA00010199"/>
    </source>
</evidence>
<evidence type="ECO:0000256" key="9">
    <source>
        <dbReference type="ARBA" id="ARBA00022989"/>
    </source>
</evidence>
<name>A0A1M4VVU9_9CLOT</name>
<keyword evidence="8 13" id="KW-0812">Transmembrane</keyword>
<sequence length="454" mass="49422">MKKNINLTEGKIVPTLIALAMPIIGTSFIQMAYNMTDMFWLGNLGSKSVAAVGTAGFFIWFGQSLMIISKIGAEVGVSQAVGRKNEVEAKSYIRNSIKLNIILSVVYGTLLILLRNPLISFFNLGDSEVISMSINYLVIVSIGISFNFINPIFTGIFNGSGDSKTPFYINTLGLLFNIIFDPILIYGFGPFPKLGVIGAALATVIAQIIVTLCFIYAIRKKVESYFRINLKEPLNGEYIKRIFKLGFPVAVQNGLFSFFSMLIARIIADWGSTAIAVQKVGSQIEAISWMTAGGFSTALGAFVGQNFGAKKWKRIFKGYFVTIGMAVLVGIFATALLVLGGEHIFKIFIPEAEAVSMGAVYLKILGYSQLFMCIEITTSGAFNGLGKTLIPSIISIVFTGLRVPFAILLSGTFLGLNGVWWSISLSSVVKGILLVIIFVFIVIIPKKKEFKALN</sequence>
<feature type="transmembrane region" description="Helical" evidence="13">
    <location>
        <begin position="419"/>
        <end position="444"/>
    </location>
</feature>
<keyword evidence="11 13" id="KW-0472">Membrane</keyword>
<feature type="transmembrane region" description="Helical" evidence="13">
    <location>
        <begin position="12"/>
        <end position="33"/>
    </location>
</feature>
<keyword evidence="6" id="KW-0050">Antiport</keyword>
<dbReference type="Proteomes" id="UP000184035">
    <property type="component" value="Unassembled WGS sequence"/>
</dbReference>
<keyword evidence="9 13" id="KW-1133">Transmembrane helix</keyword>
<dbReference type="PANTHER" id="PTHR43298">
    <property type="entry name" value="MULTIDRUG RESISTANCE PROTEIN NORM-RELATED"/>
    <property type="match status" value="1"/>
</dbReference>
<comment type="similarity">
    <text evidence="3">Belongs to the multi antimicrobial extrusion (MATE) (TC 2.A.66.1) family.</text>
</comment>
<keyword evidence="5" id="KW-0813">Transport</keyword>
<dbReference type="EMBL" id="FQVM01000009">
    <property type="protein sequence ID" value="SHE73040.1"/>
    <property type="molecule type" value="Genomic_DNA"/>
</dbReference>
<organism evidence="14 15">
    <name type="scientific">Clostridium fallax</name>
    <dbReference type="NCBI Taxonomy" id="1533"/>
    <lineage>
        <taxon>Bacteria</taxon>
        <taxon>Bacillati</taxon>
        <taxon>Bacillota</taxon>
        <taxon>Clostridia</taxon>
        <taxon>Eubacteriales</taxon>
        <taxon>Clostridiaceae</taxon>
        <taxon>Clostridium</taxon>
    </lineage>
</organism>
<evidence type="ECO:0000256" key="2">
    <source>
        <dbReference type="ARBA" id="ARBA00004651"/>
    </source>
</evidence>
<evidence type="ECO:0000256" key="5">
    <source>
        <dbReference type="ARBA" id="ARBA00022448"/>
    </source>
</evidence>
<dbReference type="GO" id="GO:0042910">
    <property type="term" value="F:xenobiotic transmembrane transporter activity"/>
    <property type="evidence" value="ECO:0007669"/>
    <property type="project" value="InterPro"/>
</dbReference>
<dbReference type="Pfam" id="PF01554">
    <property type="entry name" value="MatE"/>
    <property type="match status" value="2"/>
</dbReference>
<feature type="transmembrane region" description="Helical" evidence="13">
    <location>
        <begin position="39"/>
        <end position="61"/>
    </location>
</feature>
<feature type="transmembrane region" description="Helical" evidence="13">
    <location>
        <begin position="194"/>
        <end position="218"/>
    </location>
</feature>
<dbReference type="CDD" id="cd13140">
    <property type="entry name" value="MATE_like_1"/>
    <property type="match status" value="1"/>
</dbReference>
<protein>
    <recommendedName>
        <fullName evidence="4">Probable multidrug resistance protein NorM</fullName>
    </recommendedName>
    <alternativeName>
        <fullName evidence="12">Multidrug-efflux transporter</fullName>
    </alternativeName>
</protein>
<dbReference type="PANTHER" id="PTHR43298:SF2">
    <property type="entry name" value="FMN_FAD EXPORTER YEEO-RELATED"/>
    <property type="match status" value="1"/>
</dbReference>
<dbReference type="STRING" id="1533.SAMN05443638_10946"/>
<dbReference type="OrthoDB" id="9776324at2"/>
<feature type="transmembrane region" description="Helical" evidence="13">
    <location>
        <begin position="97"/>
        <end position="114"/>
    </location>
</feature>
<evidence type="ECO:0000256" key="7">
    <source>
        <dbReference type="ARBA" id="ARBA00022475"/>
    </source>
</evidence>
<accession>A0A1M4VVU9</accession>
<proteinExistence type="inferred from homology"/>